<feature type="compositionally biased region" description="Pro residues" evidence="5">
    <location>
        <begin position="16"/>
        <end position="43"/>
    </location>
</feature>
<gene>
    <name evidence="8" type="ORF">ACK4CT_24145</name>
</gene>
<evidence type="ECO:0000313" key="9">
    <source>
        <dbReference type="Proteomes" id="UP001635816"/>
    </source>
</evidence>
<feature type="transmembrane region" description="Helical" evidence="6">
    <location>
        <begin position="100"/>
        <end position="120"/>
    </location>
</feature>
<dbReference type="RefSeq" id="WP_409544533.1">
    <property type="nucleotide sequence ID" value="NZ_JBKBDD010000009.1"/>
</dbReference>
<feature type="transmembrane region" description="Helical" evidence="6">
    <location>
        <begin position="132"/>
        <end position="158"/>
    </location>
</feature>
<feature type="compositionally biased region" description="Pro residues" evidence="5">
    <location>
        <begin position="52"/>
        <end position="71"/>
    </location>
</feature>
<evidence type="ECO:0000259" key="7">
    <source>
        <dbReference type="Pfam" id="PF05154"/>
    </source>
</evidence>
<dbReference type="EMBL" id="JBKBDD010000009">
    <property type="protein sequence ID" value="MFN6546290.1"/>
    <property type="molecule type" value="Genomic_DNA"/>
</dbReference>
<dbReference type="InterPro" id="IPR007829">
    <property type="entry name" value="TM2"/>
</dbReference>
<feature type="region of interest" description="Disordered" evidence="5">
    <location>
        <begin position="1"/>
        <end position="93"/>
    </location>
</feature>
<evidence type="ECO:0000256" key="4">
    <source>
        <dbReference type="ARBA" id="ARBA00023136"/>
    </source>
</evidence>
<evidence type="ECO:0000256" key="5">
    <source>
        <dbReference type="SAM" id="MobiDB-lite"/>
    </source>
</evidence>
<dbReference type="PRINTS" id="PR00239">
    <property type="entry name" value="RHODOPSNTAIL"/>
</dbReference>
<evidence type="ECO:0000256" key="1">
    <source>
        <dbReference type="ARBA" id="ARBA00004141"/>
    </source>
</evidence>
<keyword evidence="9" id="KW-1185">Reference proteome</keyword>
<accession>A0ABW9LEP8</accession>
<keyword evidence="2 6" id="KW-0812">Transmembrane</keyword>
<organism evidence="8 9">
    <name type="scientific">Mycolicibacterium nivoides</name>
    <dbReference type="NCBI Taxonomy" id="2487344"/>
    <lineage>
        <taxon>Bacteria</taxon>
        <taxon>Bacillati</taxon>
        <taxon>Actinomycetota</taxon>
        <taxon>Actinomycetes</taxon>
        <taxon>Mycobacteriales</taxon>
        <taxon>Mycobacteriaceae</taxon>
        <taxon>Mycolicibacterium</taxon>
    </lineage>
</organism>
<evidence type="ECO:0000256" key="3">
    <source>
        <dbReference type="ARBA" id="ARBA00022989"/>
    </source>
</evidence>
<keyword evidence="3 6" id="KW-1133">Transmembrane helix</keyword>
<comment type="caution">
    <text evidence="8">The sequence shown here is derived from an EMBL/GenBank/DDBJ whole genome shotgun (WGS) entry which is preliminary data.</text>
</comment>
<proteinExistence type="predicted"/>
<protein>
    <submittedName>
        <fullName evidence="8">TM2 domain-containing protein</fullName>
    </submittedName>
</protein>
<name>A0ABW9LEP8_9MYCO</name>
<feature type="domain" description="TM2" evidence="7">
    <location>
        <begin position="97"/>
        <end position="147"/>
    </location>
</feature>
<dbReference type="Pfam" id="PF05154">
    <property type="entry name" value="TM2"/>
    <property type="match status" value="1"/>
</dbReference>
<evidence type="ECO:0000313" key="8">
    <source>
        <dbReference type="EMBL" id="MFN6546290.1"/>
    </source>
</evidence>
<evidence type="ECO:0000256" key="2">
    <source>
        <dbReference type="ARBA" id="ARBA00022692"/>
    </source>
</evidence>
<reference evidence="8 9" key="1">
    <citation type="submission" date="2024-12" db="EMBL/GenBank/DDBJ databases">
        <title>The coexistence of Mycolicibacterium septicum and Mycolicibacterium nivoides in clinical samples.</title>
        <authorList>
            <person name="Wang C."/>
            <person name="Feng Y."/>
            <person name="Zong Z."/>
        </authorList>
    </citation>
    <scope>NUCLEOTIDE SEQUENCE [LARGE SCALE GENOMIC DNA]</scope>
    <source>
        <strain evidence="8 9">120309</strain>
    </source>
</reference>
<dbReference type="Proteomes" id="UP001635816">
    <property type="component" value="Unassembled WGS sequence"/>
</dbReference>
<sequence length="178" mass="18498">MSMPNQPGDMYGMPPQGVPPQGVPPQGTPPQGVPPQGMPPQGVPPYGGYAPQGPPAGYPPQGPPPGYPGQPQPYGAYPVDPSAPYGRDPLTGEPLSDKSAITAGLLQFFLGGLGVGRFYIGSTNIGAIQLGLTILGIVTSWLIVGIFICLGVGIWALVDSVMMFTRSIPDQYGRKLRS</sequence>
<evidence type="ECO:0000256" key="6">
    <source>
        <dbReference type="SAM" id="Phobius"/>
    </source>
</evidence>
<comment type="subcellular location">
    <subcellularLocation>
        <location evidence="1">Membrane</location>
        <topology evidence="1">Multi-pass membrane protein</topology>
    </subcellularLocation>
</comment>
<keyword evidence="4 6" id="KW-0472">Membrane</keyword>